<dbReference type="Proteomes" id="UP000740413">
    <property type="component" value="Unassembled WGS sequence"/>
</dbReference>
<dbReference type="RefSeq" id="WP_214611867.1">
    <property type="nucleotide sequence ID" value="NZ_JACATN010000003.1"/>
</dbReference>
<organism evidence="1 2">
    <name type="scientific">Zobellia barbeyronii</name>
    <dbReference type="NCBI Taxonomy" id="2748009"/>
    <lineage>
        <taxon>Bacteria</taxon>
        <taxon>Pseudomonadati</taxon>
        <taxon>Bacteroidota</taxon>
        <taxon>Flavobacteriia</taxon>
        <taxon>Flavobacteriales</taxon>
        <taxon>Flavobacteriaceae</taxon>
        <taxon>Zobellia</taxon>
    </lineage>
</organism>
<gene>
    <name evidence="1" type="ORF">HW347_10700</name>
</gene>
<protein>
    <recommendedName>
        <fullName evidence="3">Lipoprotein</fullName>
    </recommendedName>
</protein>
<evidence type="ECO:0008006" key="3">
    <source>
        <dbReference type="Google" id="ProtNLM"/>
    </source>
</evidence>
<comment type="caution">
    <text evidence="1">The sequence shown here is derived from an EMBL/GenBank/DDBJ whole genome shotgun (WGS) entry which is preliminary data.</text>
</comment>
<dbReference type="Pfam" id="PF22000">
    <property type="entry name" value="DUF6929"/>
    <property type="match status" value="1"/>
</dbReference>
<evidence type="ECO:0000313" key="2">
    <source>
        <dbReference type="Proteomes" id="UP000740413"/>
    </source>
</evidence>
<evidence type="ECO:0000313" key="1">
    <source>
        <dbReference type="EMBL" id="MBT2161737.1"/>
    </source>
</evidence>
<proteinExistence type="predicted"/>
<dbReference type="InterPro" id="IPR053851">
    <property type="entry name" value="DUF6929"/>
</dbReference>
<name>A0ABS5WHR7_9FLAO</name>
<dbReference type="EMBL" id="JACATN010000003">
    <property type="protein sequence ID" value="MBT2161737.1"/>
    <property type="molecule type" value="Genomic_DNA"/>
</dbReference>
<accession>A0ABS5WHR7</accession>
<sequence length="310" mass="34294">MKVILFPLLLTLATTCHRKPLELEVLDTTLLDNVPSASGITKACNSFYVVGDDSPYLFEATSDGKIVNQTAIYSTELLNGNRLDKVKKPDFEALETINTNEILAFGSGAKSPERDIFLHIFLKDSITVETYQISEFYNHLRKLDALKGEHLNIEGVALFHDIIYLFNRGKNIIFSFNYLDLIAYLKDTKSFPEPKTVEYKLPTIDGFQSGFSGATILEEENLVIFTSSVEKTGSAYRDGEIAGSFIGVIPIVNGTFSKKYSVAAIPTTDAPLKVESVTVVEKTTDGKIKLALVTDDDKGNSLRLNCLLKI</sequence>
<reference evidence="2" key="1">
    <citation type="submission" date="2023-07" db="EMBL/GenBank/DDBJ databases">
        <title>Zobellia barbeyronii sp. nov., a new marine flavobacterium, isolated from green and red algae.</title>
        <authorList>
            <person name="Nedashkovskaya O.I."/>
            <person name="Otstavnykh N."/>
            <person name="Zhukova N."/>
            <person name="Guzev K."/>
            <person name="Chausova V."/>
            <person name="Tekutyeva L."/>
            <person name="Mikhailov V."/>
            <person name="Isaeva M."/>
        </authorList>
    </citation>
    <scope>NUCLEOTIDE SEQUENCE [LARGE SCALE GENOMIC DNA]</scope>
    <source>
        <strain evidence="2">KMM 6746</strain>
    </source>
</reference>
<keyword evidence="2" id="KW-1185">Reference proteome</keyword>